<dbReference type="KEGG" id="bba:Bd2115"/>
<dbReference type="EMBL" id="BX842651">
    <property type="protein sequence ID" value="CAE79956.1"/>
    <property type="molecule type" value="Genomic_DNA"/>
</dbReference>
<dbReference type="RefSeq" id="WP_011164558.1">
    <property type="nucleotide sequence ID" value="NC_005363.1"/>
</dbReference>
<keyword evidence="3" id="KW-1185">Reference proteome</keyword>
<reference evidence="2 3" key="1">
    <citation type="journal article" date="2004" name="Science">
        <title>A predator unmasked: life cycle of Bdellovibrio bacteriovorus from a genomic perspective.</title>
        <authorList>
            <person name="Rendulic S."/>
            <person name="Jagtap P."/>
            <person name="Rosinus A."/>
            <person name="Eppinger M."/>
            <person name="Baar C."/>
            <person name="Lanz C."/>
            <person name="Keller H."/>
            <person name="Lambert C."/>
            <person name="Evans K.J."/>
            <person name="Goesmann A."/>
            <person name="Meyer F."/>
            <person name="Sockett R.E."/>
            <person name="Schuster S.C."/>
        </authorList>
    </citation>
    <scope>NUCLEOTIDE SEQUENCE [LARGE SCALE GENOMIC DNA]</scope>
    <source>
        <strain evidence="3">ATCC 15356 / DSM 50701 / NCIMB 9529 / HD100</strain>
    </source>
</reference>
<name>Q6MLA1_BDEBA</name>
<dbReference type="InterPro" id="IPR003509">
    <property type="entry name" value="UPF0102_YraN-like"/>
</dbReference>
<dbReference type="eggNOG" id="COG0792">
    <property type="taxonomic scope" value="Bacteria"/>
</dbReference>
<dbReference type="InterPro" id="IPR011856">
    <property type="entry name" value="tRNA_endonuc-like_dom_sf"/>
</dbReference>
<dbReference type="Pfam" id="PF02021">
    <property type="entry name" value="UPF0102"/>
    <property type="match status" value="1"/>
</dbReference>
<accession>Q6MLA1</accession>
<dbReference type="Proteomes" id="UP000008080">
    <property type="component" value="Chromosome"/>
</dbReference>
<dbReference type="GeneID" id="97007240"/>
<dbReference type="Gene3D" id="3.40.1350.10">
    <property type="match status" value="1"/>
</dbReference>
<evidence type="ECO:0000313" key="3">
    <source>
        <dbReference type="Proteomes" id="UP000008080"/>
    </source>
</evidence>
<dbReference type="STRING" id="264462.Bd2115"/>
<proteinExistence type="inferred from homology"/>
<dbReference type="GO" id="GO:0003676">
    <property type="term" value="F:nucleic acid binding"/>
    <property type="evidence" value="ECO:0007669"/>
    <property type="project" value="InterPro"/>
</dbReference>
<evidence type="ECO:0008006" key="4">
    <source>
        <dbReference type="Google" id="ProtNLM"/>
    </source>
</evidence>
<organism evidence="2 3">
    <name type="scientific">Bdellovibrio bacteriovorus (strain ATCC 15356 / DSM 50701 / NCIMB 9529 / HD100)</name>
    <dbReference type="NCBI Taxonomy" id="264462"/>
    <lineage>
        <taxon>Bacteria</taxon>
        <taxon>Pseudomonadati</taxon>
        <taxon>Bdellovibrionota</taxon>
        <taxon>Bdellovibrionia</taxon>
        <taxon>Bdellovibrionales</taxon>
        <taxon>Pseudobdellovibrionaceae</taxon>
        <taxon>Bdellovibrio</taxon>
    </lineage>
</organism>
<dbReference type="AlphaFoldDB" id="Q6MLA1"/>
<gene>
    <name evidence="2" type="ordered locus">Bd2115</name>
</gene>
<dbReference type="HOGENOM" id="CLU_2491555_0_0_7"/>
<evidence type="ECO:0000313" key="2">
    <source>
        <dbReference type="EMBL" id="CAE79956.1"/>
    </source>
</evidence>
<evidence type="ECO:0000256" key="1">
    <source>
        <dbReference type="ARBA" id="ARBA00006738"/>
    </source>
</evidence>
<sequence>MIKYYQLKCCHLLGQRVKTPFAEVDLLFKTPRQTLLMVEVKTTNLSDFQPFRITKKQKARLVRAMLFLAARWDVLVEIHWAFVTKDGEITVFEDISD</sequence>
<protein>
    <recommendedName>
        <fullName evidence="4">Endonuclease</fullName>
    </recommendedName>
</protein>
<comment type="similarity">
    <text evidence="1">Belongs to the UPF0102 family.</text>
</comment>